<keyword evidence="1" id="KW-1133">Transmembrane helix</keyword>
<evidence type="ECO:0000313" key="3">
    <source>
        <dbReference type="Proteomes" id="UP001232148"/>
    </source>
</evidence>
<proteinExistence type="predicted"/>
<protein>
    <submittedName>
        <fullName evidence="2">Uncharacterized protein</fullName>
    </submittedName>
</protein>
<reference evidence="2" key="1">
    <citation type="submission" date="2021-06" db="EMBL/GenBank/DDBJ databases">
        <title>Comparative genomics, transcriptomics and evolutionary studies reveal genomic signatures of adaptation to plant cell wall in hemibiotrophic fungi.</title>
        <authorList>
            <consortium name="DOE Joint Genome Institute"/>
            <person name="Baroncelli R."/>
            <person name="Diaz J.F."/>
            <person name="Benocci T."/>
            <person name="Peng M."/>
            <person name="Battaglia E."/>
            <person name="Haridas S."/>
            <person name="Andreopoulos W."/>
            <person name="Labutti K."/>
            <person name="Pangilinan J."/>
            <person name="Floch G.L."/>
            <person name="Makela M.R."/>
            <person name="Henrissat B."/>
            <person name="Grigoriev I.V."/>
            <person name="Crouch J.A."/>
            <person name="De Vries R.P."/>
            <person name="Sukno S.A."/>
            <person name="Thon M.R."/>
        </authorList>
    </citation>
    <scope>NUCLEOTIDE SEQUENCE</scope>
    <source>
        <strain evidence="2">MAFF235873</strain>
    </source>
</reference>
<name>A0AAD9H1H1_9PEZI</name>
<sequence>MNSIFPETANVAATFRLSSLLPFTKLLAGPPLKHGRACARASARLSPFHQAPATVSVHSWLIELLFSSFFFFFFFFFSCIMLQ</sequence>
<keyword evidence="1" id="KW-0812">Transmembrane</keyword>
<accession>A0AAD9H1H1</accession>
<organism evidence="2 3">
    <name type="scientific">Colletotrichum zoysiae</name>
    <dbReference type="NCBI Taxonomy" id="1216348"/>
    <lineage>
        <taxon>Eukaryota</taxon>
        <taxon>Fungi</taxon>
        <taxon>Dikarya</taxon>
        <taxon>Ascomycota</taxon>
        <taxon>Pezizomycotina</taxon>
        <taxon>Sordariomycetes</taxon>
        <taxon>Hypocreomycetidae</taxon>
        <taxon>Glomerellales</taxon>
        <taxon>Glomerellaceae</taxon>
        <taxon>Colletotrichum</taxon>
        <taxon>Colletotrichum graminicola species complex</taxon>
    </lineage>
</organism>
<dbReference type="EMBL" id="MU843193">
    <property type="protein sequence ID" value="KAK2020675.1"/>
    <property type="molecule type" value="Genomic_DNA"/>
</dbReference>
<evidence type="ECO:0000256" key="1">
    <source>
        <dbReference type="SAM" id="Phobius"/>
    </source>
</evidence>
<comment type="caution">
    <text evidence="2">The sequence shown here is derived from an EMBL/GenBank/DDBJ whole genome shotgun (WGS) entry which is preliminary data.</text>
</comment>
<dbReference type="Proteomes" id="UP001232148">
    <property type="component" value="Unassembled WGS sequence"/>
</dbReference>
<keyword evidence="3" id="KW-1185">Reference proteome</keyword>
<gene>
    <name evidence="2" type="ORF">LX32DRAFT_298940</name>
</gene>
<dbReference type="AlphaFoldDB" id="A0AAD9H1H1"/>
<keyword evidence="1" id="KW-0472">Membrane</keyword>
<feature type="transmembrane region" description="Helical" evidence="1">
    <location>
        <begin position="60"/>
        <end position="82"/>
    </location>
</feature>
<evidence type="ECO:0000313" key="2">
    <source>
        <dbReference type="EMBL" id="KAK2020675.1"/>
    </source>
</evidence>